<keyword evidence="16" id="KW-1185">Reference proteome</keyword>
<dbReference type="GO" id="GO:0006423">
    <property type="term" value="P:cysteinyl-tRNA aminoacylation"/>
    <property type="evidence" value="ECO:0007669"/>
    <property type="project" value="UniProtKB-UniRule"/>
</dbReference>
<organism evidence="15 16">
    <name type="scientific">Desulfotomaculum copahuensis</name>
    <dbReference type="NCBI Taxonomy" id="1838280"/>
    <lineage>
        <taxon>Bacteria</taxon>
        <taxon>Bacillati</taxon>
        <taxon>Bacillota</taxon>
        <taxon>Clostridia</taxon>
        <taxon>Eubacteriales</taxon>
        <taxon>Desulfotomaculaceae</taxon>
        <taxon>Desulfotomaculum</taxon>
    </lineage>
</organism>
<evidence type="ECO:0000256" key="7">
    <source>
        <dbReference type="ARBA" id="ARBA00022741"/>
    </source>
</evidence>
<dbReference type="FunFam" id="3.40.50.620:FF:000009">
    <property type="entry name" value="Cysteine--tRNA ligase"/>
    <property type="match status" value="1"/>
</dbReference>
<evidence type="ECO:0000313" key="16">
    <source>
        <dbReference type="Proteomes" id="UP000078532"/>
    </source>
</evidence>
<dbReference type="InterPro" id="IPR015273">
    <property type="entry name" value="Cys-tRNA-synt_Ia_DALR"/>
</dbReference>
<dbReference type="GO" id="GO:0005829">
    <property type="term" value="C:cytosol"/>
    <property type="evidence" value="ECO:0007669"/>
    <property type="project" value="TreeGrafter"/>
</dbReference>
<keyword evidence="9 13" id="KW-0067">ATP-binding</keyword>
<evidence type="ECO:0000256" key="2">
    <source>
        <dbReference type="ARBA" id="ARBA00005594"/>
    </source>
</evidence>
<comment type="caution">
    <text evidence="15">The sequence shown here is derived from an EMBL/GenBank/DDBJ whole genome shotgun (WGS) entry which is preliminary data.</text>
</comment>
<evidence type="ECO:0000256" key="3">
    <source>
        <dbReference type="ARBA" id="ARBA00011245"/>
    </source>
</evidence>
<dbReference type="Pfam" id="PF01406">
    <property type="entry name" value="tRNA-synt_1e"/>
    <property type="match status" value="1"/>
</dbReference>
<comment type="similarity">
    <text evidence="2 13">Belongs to the class-I aminoacyl-tRNA synthetase family.</text>
</comment>
<name>A0A1B7LGS2_9FIRM</name>
<reference evidence="15 16" key="1">
    <citation type="submission" date="2016-04" db="EMBL/GenBank/DDBJ databases">
        <authorList>
            <person name="Evans L.H."/>
            <person name="Alamgir A."/>
            <person name="Owens N."/>
            <person name="Weber N.D."/>
            <person name="Virtaneva K."/>
            <person name="Barbian K."/>
            <person name="Babar A."/>
            <person name="Rosenke K."/>
        </authorList>
    </citation>
    <scope>NUCLEOTIDE SEQUENCE [LARGE SCALE GENOMIC DNA]</scope>
    <source>
        <strain evidence="15 16">LMa1</strain>
    </source>
</reference>
<dbReference type="NCBIfam" id="TIGR00435">
    <property type="entry name" value="cysS"/>
    <property type="match status" value="1"/>
</dbReference>
<feature type="binding site" evidence="13">
    <location>
        <position position="236"/>
    </location>
    <ligand>
        <name>Zn(2+)</name>
        <dbReference type="ChEBI" id="CHEBI:29105"/>
    </ligand>
</feature>
<gene>
    <name evidence="13" type="primary">cysS</name>
    <name evidence="15" type="ORF">A6M21_06770</name>
</gene>
<feature type="binding site" evidence="13">
    <location>
        <position position="267"/>
    </location>
    <ligand>
        <name>ATP</name>
        <dbReference type="ChEBI" id="CHEBI:30616"/>
    </ligand>
</feature>
<evidence type="ECO:0000256" key="10">
    <source>
        <dbReference type="ARBA" id="ARBA00022917"/>
    </source>
</evidence>
<dbReference type="HAMAP" id="MF_00041">
    <property type="entry name" value="Cys_tRNA_synth"/>
    <property type="match status" value="1"/>
</dbReference>
<feature type="binding site" evidence="13">
    <location>
        <position position="232"/>
    </location>
    <ligand>
        <name>Zn(2+)</name>
        <dbReference type="ChEBI" id="CHEBI:29105"/>
    </ligand>
</feature>
<dbReference type="STRING" id="1838280.A6M21_06770"/>
<keyword evidence="8 13" id="KW-0862">Zinc</keyword>
<keyword evidence="6 13" id="KW-0479">Metal-binding</keyword>
<comment type="subcellular location">
    <subcellularLocation>
        <location evidence="1 13">Cytoplasm</location>
    </subcellularLocation>
</comment>
<protein>
    <recommendedName>
        <fullName evidence="13">Cysteine--tRNA ligase</fullName>
        <ecNumber evidence="13">6.1.1.16</ecNumber>
    </recommendedName>
    <alternativeName>
        <fullName evidence="13">Cysteinyl-tRNA synthetase</fullName>
        <shortName evidence="13">CysRS</shortName>
    </alternativeName>
</protein>
<evidence type="ECO:0000256" key="6">
    <source>
        <dbReference type="ARBA" id="ARBA00022723"/>
    </source>
</evidence>
<dbReference type="Pfam" id="PF23493">
    <property type="entry name" value="CysS_C"/>
    <property type="match status" value="1"/>
</dbReference>
<comment type="subunit">
    <text evidence="3 13">Monomer.</text>
</comment>
<feature type="domain" description="Cysteinyl-tRNA synthetase class Ia DALR" evidence="14">
    <location>
        <begin position="354"/>
        <end position="422"/>
    </location>
</feature>
<dbReference type="PANTHER" id="PTHR10890">
    <property type="entry name" value="CYSTEINYL-TRNA SYNTHETASE"/>
    <property type="match status" value="1"/>
</dbReference>
<dbReference type="InterPro" id="IPR014729">
    <property type="entry name" value="Rossmann-like_a/b/a_fold"/>
</dbReference>
<evidence type="ECO:0000256" key="13">
    <source>
        <dbReference type="HAMAP-Rule" id="MF_00041"/>
    </source>
</evidence>
<evidence type="ECO:0000313" key="15">
    <source>
        <dbReference type="EMBL" id="OAT85301.1"/>
    </source>
</evidence>
<comment type="cofactor">
    <cofactor evidence="13">
        <name>Zn(2+)</name>
        <dbReference type="ChEBI" id="CHEBI:29105"/>
    </cofactor>
    <text evidence="13">Binds 1 zinc ion per subunit.</text>
</comment>
<keyword evidence="10 13" id="KW-0648">Protein biosynthesis</keyword>
<dbReference type="SMART" id="SM00840">
    <property type="entry name" value="DALR_2"/>
    <property type="match status" value="1"/>
</dbReference>
<dbReference type="PANTHER" id="PTHR10890:SF3">
    <property type="entry name" value="CYSTEINE--TRNA LIGASE, CYTOPLASMIC"/>
    <property type="match status" value="1"/>
</dbReference>
<dbReference type="InterPro" id="IPR015803">
    <property type="entry name" value="Cys-tRNA-ligase"/>
</dbReference>
<evidence type="ECO:0000256" key="8">
    <source>
        <dbReference type="ARBA" id="ARBA00022833"/>
    </source>
</evidence>
<dbReference type="Proteomes" id="UP000078532">
    <property type="component" value="Unassembled WGS sequence"/>
</dbReference>
<comment type="catalytic activity">
    <reaction evidence="12 13">
        <text>tRNA(Cys) + L-cysteine + ATP = L-cysteinyl-tRNA(Cys) + AMP + diphosphate</text>
        <dbReference type="Rhea" id="RHEA:17773"/>
        <dbReference type="Rhea" id="RHEA-COMP:9661"/>
        <dbReference type="Rhea" id="RHEA-COMP:9679"/>
        <dbReference type="ChEBI" id="CHEBI:30616"/>
        <dbReference type="ChEBI" id="CHEBI:33019"/>
        <dbReference type="ChEBI" id="CHEBI:35235"/>
        <dbReference type="ChEBI" id="CHEBI:78442"/>
        <dbReference type="ChEBI" id="CHEBI:78517"/>
        <dbReference type="ChEBI" id="CHEBI:456215"/>
        <dbReference type="EC" id="6.1.1.16"/>
    </reaction>
</comment>
<dbReference type="AlphaFoldDB" id="A0A1B7LGS2"/>
<dbReference type="InterPro" id="IPR024909">
    <property type="entry name" value="Cys-tRNA/MSH_ligase"/>
</dbReference>
<dbReference type="EC" id="6.1.1.16" evidence="13"/>
<feature type="short sequence motif" description="'KMSKS' region" evidence="13">
    <location>
        <begin position="264"/>
        <end position="268"/>
    </location>
</feature>
<feature type="binding site" evidence="13">
    <location>
        <position position="207"/>
    </location>
    <ligand>
        <name>Zn(2+)</name>
        <dbReference type="ChEBI" id="CHEBI:29105"/>
    </ligand>
</feature>
<evidence type="ECO:0000256" key="4">
    <source>
        <dbReference type="ARBA" id="ARBA00022490"/>
    </source>
</evidence>
<dbReference type="SUPFAM" id="SSF47323">
    <property type="entry name" value="Anticodon-binding domain of a subclass of class I aminoacyl-tRNA synthetases"/>
    <property type="match status" value="1"/>
</dbReference>
<dbReference type="InterPro" id="IPR032678">
    <property type="entry name" value="tRNA-synt_1_cat_dom"/>
</dbReference>
<dbReference type="Gene3D" id="3.40.50.620">
    <property type="entry name" value="HUPs"/>
    <property type="match status" value="1"/>
</dbReference>
<evidence type="ECO:0000256" key="9">
    <source>
        <dbReference type="ARBA" id="ARBA00022840"/>
    </source>
</evidence>
<dbReference type="SUPFAM" id="SSF52374">
    <property type="entry name" value="Nucleotidylyl transferase"/>
    <property type="match status" value="1"/>
</dbReference>
<dbReference type="Gene3D" id="1.20.120.1910">
    <property type="entry name" value="Cysteine-tRNA ligase, C-terminal anti-codon recognition domain"/>
    <property type="match status" value="1"/>
</dbReference>
<dbReference type="EMBL" id="LYVF01000069">
    <property type="protein sequence ID" value="OAT85301.1"/>
    <property type="molecule type" value="Genomic_DNA"/>
</dbReference>
<dbReference type="InterPro" id="IPR056411">
    <property type="entry name" value="CysS_C"/>
</dbReference>
<dbReference type="CDD" id="cd00672">
    <property type="entry name" value="CysRS_core"/>
    <property type="match status" value="1"/>
</dbReference>
<sequence>MQLYNTLTRRKEEFVPREPGQVAMYVCGPTTYNYIHLGNARPLVFFDTVRRYFEYRGYRVLYVQNFTDIDDKIINRAREEKADALLLAQKYVAEYFKDADALNVRRADIHPRVSGHLPEITAMIAALLEKGAAYVVDGDVYFHIASFPAYGRLSGRSLDEMQAGARVEVDPRKKHPMDFALWKAAKPGEPAWDSPWGKGRPGWHIECSAMAVKYLGHNFDIHGGGFDLIFPHHENEIAQAEAATGRPFARYWMHNGFITVNQEKMSKSLGNFFLVREILEKFPPPVVRFFLLSTHYRSPLDFDDEKLAAAGRGLERIKTSIRLLAEAMGRGSGSEKPPAAGDDFPATLEKYRQDFIAAMDDDFNTALAIGIFFELAREVNTYLQDGSKGGGLRQDDLAKAMSLFFDFNRVLGLFPVDVTAGRIRLEEPAGDDDKLTAGLIALLLEVRGQARARKDWAAADRIRDGLKELGIILEDTPQGVRWKRQQG</sequence>
<dbReference type="GO" id="GO:0004817">
    <property type="term" value="F:cysteine-tRNA ligase activity"/>
    <property type="evidence" value="ECO:0007669"/>
    <property type="project" value="UniProtKB-UniRule"/>
</dbReference>
<proteinExistence type="inferred from homology"/>
<dbReference type="Pfam" id="PF09190">
    <property type="entry name" value="DALR_2"/>
    <property type="match status" value="1"/>
</dbReference>
<dbReference type="GO" id="GO:0005524">
    <property type="term" value="F:ATP binding"/>
    <property type="evidence" value="ECO:0007669"/>
    <property type="project" value="UniProtKB-UniRule"/>
</dbReference>
<evidence type="ECO:0000256" key="1">
    <source>
        <dbReference type="ARBA" id="ARBA00004496"/>
    </source>
</evidence>
<evidence type="ECO:0000256" key="12">
    <source>
        <dbReference type="ARBA" id="ARBA00047398"/>
    </source>
</evidence>
<evidence type="ECO:0000256" key="5">
    <source>
        <dbReference type="ARBA" id="ARBA00022598"/>
    </source>
</evidence>
<keyword evidence="4 13" id="KW-0963">Cytoplasm</keyword>
<keyword evidence="7 13" id="KW-0547">Nucleotide-binding</keyword>
<dbReference type="PRINTS" id="PR00983">
    <property type="entry name" value="TRNASYNTHCYS"/>
</dbReference>
<dbReference type="OrthoDB" id="9815130at2"/>
<evidence type="ECO:0000256" key="11">
    <source>
        <dbReference type="ARBA" id="ARBA00023146"/>
    </source>
</evidence>
<keyword evidence="5 13" id="KW-0436">Ligase</keyword>
<dbReference type="GO" id="GO:0008270">
    <property type="term" value="F:zinc ion binding"/>
    <property type="evidence" value="ECO:0007669"/>
    <property type="project" value="UniProtKB-UniRule"/>
</dbReference>
<keyword evidence="11 13" id="KW-0030">Aminoacyl-tRNA synthetase</keyword>
<evidence type="ECO:0000259" key="14">
    <source>
        <dbReference type="SMART" id="SM00840"/>
    </source>
</evidence>
<feature type="binding site" evidence="13">
    <location>
        <position position="27"/>
    </location>
    <ligand>
        <name>Zn(2+)</name>
        <dbReference type="ChEBI" id="CHEBI:29105"/>
    </ligand>
</feature>
<accession>A0A1B7LGS2</accession>
<feature type="short sequence motif" description="'HIGH' region" evidence="13">
    <location>
        <begin position="29"/>
        <end position="39"/>
    </location>
</feature>
<dbReference type="InterPro" id="IPR009080">
    <property type="entry name" value="tRNAsynth_Ia_anticodon-bd"/>
</dbReference>
<dbReference type="RefSeq" id="WP_066667085.1">
    <property type="nucleotide sequence ID" value="NZ_LYVF01000069.1"/>
</dbReference>